<dbReference type="Proteomes" id="UP001620460">
    <property type="component" value="Unassembled WGS sequence"/>
</dbReference>
<dbReference type="RefSeq" id="WP_404632063.1">
    <property type="nucleotide sequence ID" value="NZ_JADIKM010000002.1"/>
</dbReference>
<dbReference type="EMBL" id="JADIKM010000002">
    <property type="protein sequence ID" value="MFK2903999.1"/>
    <property type="molecule type" value="Genomic_DNA"/>
</dbReference>
<name>A0ABW8JU66_9GAMM</name>
<protein>
    <submittedName>
        <fullName evidence="2">Uncharacterized protein</fullName>
    </submittedName>
</protein>
<reference evidence="2 3" key="1">
    <citation type="submission" date="2020-10" db="EMBL/GenBank/DDBJ databases">
        <title>Phylogeny of dyella-like bacteria.</title>
        <authorList>
            <person name="Fu J."/>
        </authorList>
    </citation>
    <scope>NUCLEOTIDE SEQUENCE [LARGE SCALE GENOMIC DNA]</scope>
    <source>
        <strain evidence="2 3">Gsoil3046</strain>
    </source>
</reference>
<evidence type="ECO:0000313" key="2">
    <source>
        <dbReference type="EMBL" id="MFK2903999.1"/>
    </source>
</evidence>
<evidence type="ECO:0000256" key="1">
    <source>
        <dbReference type="SAM" id="MobiDB-lite"/>
    </source>
</evidence>
<feature type="region of interest" description="Disordered" evidence="1">
    <location>
        <begin position="1"/>
        <end position="43"/>
    </location>
</feature>
<feature type="compositionally biased region" description="Basic and acidic residues" evidence="1">
    <location>
        <begin position="16"/>
        <end position="29"/>
    </location>
</feature>
<comment type="caution">
    <text evidence="2">The sequence shown here is derived from an EMBL/GenBank/DDBJ whole genome shotgun (WGS) entry which is preliminary data.</text>
</comment>
<keyword evidence="3" id="KW-1185">Reference proteome</keyword>
<sequence length="54" mass="5907">MATKPTRPEPPAPLRADPRHPPKGPHDDDDRPDGEPTEPVIIELRVIVPVPKTG</sequence>
<gene>
    <name evidence="2" type="ORF">ISP17_08480</name>
</gene>
<organism evidence="2 3">
    <name type="scientific">Dyella ginsengisoli</name>
    <dbReference type="NCBI Taxonomy" id="363848"/>
    <lineage>
        <taxon>Bacteria</taxon>
        <taxon>Pseudomonadati</taxon>
        <taxon>Pseudomonadota</taxon>
        <taxon>Gammaproteobacteria</taxon>
        <taxon>Lysobacterales</taxon>
        <taxon>Rhodanobacteraceae</taxon>
        <taxon>Dyella</taxon>
    </lineage>
</organism>
<proteinExistence type="predicted"/>
<accession>A0ABW8JU66</accession>
<evidence type="ECO:0000313" key="3">
    <source>
        <dbReference type="Proteomes" id="UP001620460"/>
    </source>
</evidence>